<protein>
    <recommendedName>
        <fullName evidence="3">AbiEi antitoxin C-terminal domain-containing protein</fullName>
    </recommendedName>
</protein>
<proteinExistence type="predicted"/>
<evidence type="ECO:0000313" key="1">
    <source>
        <dbReference type="EMBL" id="PIU68799.1"/>
    </source>
</evidence>
<sequence length="195" mass="23035">MNWNNFERQLKEKKLLLFSPLDITRLFGISKVAATFLVHRYVQKMFIRRVRRGLYVFPGLLPPDLYLANKIYEPSYVSLEFALSYHRVIPETVYEITSVTTKSTRCFTALGKIFSYHSLKQDAFTGYILEKQDGFTYLIAEPEKAFVDCMYLRAKAKKELLQRFDKERINKDKALQYTGFFKNDNLTRIIKRALE</sequence>
<evidence type="ECO:0000313" key="2">
    <source>
        <dbReference type="Proteomes" id="UP000229916"/>
    </source>
</evidence>
<dbReference type="Proteomes" id="UP000229916">
    <property type="component" value="Unassembled WGS sequence"/>
</dbReference>
<dbReference type="AlphaFoldDB" id="A0A2M7AN24"/>
<gene>
    <name evidence="1" type="ORF">COS81_02615</name>
</gene>
<evidence type="ECO:0008006" key="3">
    <source>
        <dbReference type="Google" id="ProtNLM"/>
    </source>
</evidence>
<reference evidence="2" key="1">
    <citation type="submission" date="2017-09" db="EMBL/GenBank/DDBJ databases">
        <title>Depth-based differentiation of microbial function through sediment-hosted aquifers and enrichment of novel symbionts in the deep terrestrial subsurface.</title>
        <authorList>
            <person name="Probst A.J."/>
            <person name="Ladd B."/>
            <person name="Jarett J.K."/>
            <person name="Geller-Mcgrath D.E."/>
            <person name="Sieber C.M.K."/>
            <person name="Emerson J.B."/>
            <person name="Anantharaman K."/>
            <person name="Thomas B.C."/>
            <person name="Malmstrom R."/>
            <person name="Stieglmeier M."/>
            <person name="Klingl A."/>
            <person name="Woyke T."/>
            <person name="Ryan C.M."/>
            <person name="Banfield J.F."/>
        </authorList>
    </citation>
    <scope>NUCLEOTIDE SEQUENCE [LARGE SCALE GENOMIC DNA]</scope>
</reference>
<accession>A0A2M7AN24</accession>
<name>A0A2M7AN24_UNCKA</name>
<dbReference type="EMBL" id="PEWD01000054">
    <property type="protein sequence ID" value="PIU68799.1"/>
    <property type="molecule type" value="Genomic_DNA"/>
</dbReference>
<organism evidence="1 2">
    <name type="scientific">candidate division WWE3 bacterium CG06_land_8_20_14_3_00_42_16</name>
    <dbReference type="NCBI Taxonomy" id="1975083"/>
    <lineage>
        <taxon>Bacteria</taxon>
        <taxon>Katanobacteria</taxon>
    </lineage>
</organism>
<comment type="caution">
    <text evidence="1">The sequence shown here is derived from an EMBL/GenBank/DDBJ whole genome shotgun (WGS) entry which is preliminary data.</text>
</comment>